<gene>
    <name evidence="2" type="ORF">ARC78_15650</name>
</gene>
<protein>
    <recommendedName>
        <fullName evidence="1">DUF4376 domain-containing protein</fullName>
    </recommendedName>
</protein>
<evidence type="ECO:0000259" key="1">
    <source>
        <dbReference type="Pfam" id="PF14301"/>
    </source>
</evidence>
<dbReference type="RefSeq" id="WP_054658932.1">
    <property type="nucleotide sequence ID" value="NZ_BAZI01000120.1"/>
</dbReference>
<feature type="domain" description="DUF4376" evidence="1">
    <location>
        <begin position="64"/>
        <end position="164"/>
    </location>
</feature>
<evidence type="ECO:0000313" key="2">
    <source>
        <dbReference type="EMBL" id="KRG38468.1"/>
    </source>
</evidence>
<dbReference type="OrthoDB" id="6049176at2"/>
<dbReference type="AlphaFoldDB" id="A0A0R0AAL8"/>
<dbReference type="Proteomes" id="UP000050836">
    <property type="component" value="Unassembled WGS sequence"/>
</dbReference>
<dbReference type="Pfam" id="PF14301">
    <property type="entry name" value="DUF4376"/>
    <property type="match status" value="1"/>
</dbReference>
<organism evidence="2 3">
    <name type="scientific">Stenotrophomonas pictorum JCM 9942</name>
    <dbReference type="NCBI Taxonomy" id="1236960"/>
    <lineage>
        <taxon>Bacteria</taxon>
        <taxon>Pseudomonadati</taxon>
        <taxon>Pseudomonadota</taxon>
        <taxon>Gammaproteobacteria</taxon>
        <taxon>Lysobacterales</taxon>
        <taxon>Lysobacteraceae</taxon>
        <taxon>Stenotrophomonas</taxon>
    </lineage>
</organism>
<keyword evidence="3" id="KW-1185">Reference proteome</keyword>
<name>A0A0R0AAL8_9GAMM</name>
<evidence type="ECO:0000313" key="3">
    <source>
        <dbReference type="Proteomes" id="UP000050836"/>
    </source>
</evidence>
<sequence length="172" mass="18384">MSRIALIRDGVVVNVIEADLAFASSLHGYDAAVEAGAAGPGWAYADGLLMPPQTPEPVLSLEKLKQQLRERTTALRWERETGGITVGGVRVLTGIEDQNRIATALIGAPATVDFKADSGWVRLTLSELQTIAAAITAHVQRCFSAERAHHEAIDALETPEAALAYDALSNWP</sequence>
<dbReference type="EMBL" id="LLXS01000057">
    <property type="protein sequence ID" value="KRG38468.1"/>
    <property type="molecule type" value="Genomic_DNA"/>
</dbReference>
<accession>A0A0R0AAL8</accession>
<dbReference type="InterPro" id="IPR025484">
    <property type="entry name" value="DUF4376"/>
</dbReference>
<reference evidence="2 3" key="1">
    <citation type="submission" date="2015-10" db="EMBL/GenBank/DDBJ databases">
        <title>Genome sequencing and analysis of members of genus Stenotrophomonas.</title>
        <authorList>
            <person name="Patil P.P."/>
            <person name="Midha S."/>
            <person name="Patil P.B."/>
        </authorList>
    </citation>
    <scope>NUCLEOTIDE SEQUENCE [LARGE SCALE GENOMIC DNA]</scope>
    <source>
        <strain evidence="2 3">JCM 9942</strain>
    </source>
</reference>
<proteinExistence type="predicted"/>
<comment type="caution">
    <text evidence="2">The sequence shown here is derived from an EMBL/GenBank/DDBJ whole genome shotgun (WGS) entry which is preliminary data.</text>
</comment>